<dbReference type="PANTHER" id="PTHR34047">
    <property type="entry name" value="NUCLEAR INTRON MATURASE 1, MITOCHONDRIAL-RELATED"/>
    <property type="match status" value="1"/>
</dbReference>
<protein>
    <recommendedName>
        <fullName evidence="1">Reverse transcriptase domain-containing protein</fullName>
    </recommendedName>
</protein>
<dbReference type="PROSITE" id="PS50878">
    <property type="entry name" value="RT_POL"/>
    <property type="match status" value="1"/>
</dbReference>
<dbReference type="InterPro" id="IPR043502">
    <property type="entry name" value="DNA/RNA_pol_sf"/>
</dbReference>
<evidence type="ECO:0000313" key="2">
    <source>
        <dbReference type="EMBL" id="OGI72639.1"/>
    </source>
</evidence>
<dbReference type="EMBL" id="MFUC01000003">
    <property type="protein sequence ID" value="OGI72639.1"/>
    <property type="molecule type" value="Genomic_DNA"/>
</dbReference>
<dbReference type="Proteomes" id="UP000179686">
    <property type="component" value="Unassembled WGS sequence"/>
</dbReference>
<comment type="caution">
    <text evidence="2">The sequence shown here is derived from an EMBL/GenBank/DDBJ whole genome shotgun (WGS) entry which is preliminary data.</text>
</comment>
<dbReference type="AlphaFoldDB" id="A0A1F6VSU4"/>
<sequence length="270" mass="31552">MLPYRSFSVHDPKERIIHSAEVCDRVVHQALVSTIEPLFEKFFIDDSFSCRLNKGSHAGVDRLNKFIKKVTKNGRTKAYVLKCDIRKFFDSIDHLILLKIIEKYVQDEKTIWLIKSIILGFEKSSGKGLPLGNVTSQLFGNIYMHVFDHYVKHNLKIKYYVRYCDDFVLVNTNKRYLEDLIPKMDNFLQKELLLKIHPNKISLRKVSQGIDFLGYVIFPHHKILRTSTKQRILKKWKSGLNEAQQNSYLGVLVHAKSFKIRQSLQIAKKA</sequence>
<evidence type="ECO:0000313" key="3">
    <source>
        <dbReference type="Proteomes" id="UP000179686"/>
    </source>
</evidence>
<evidence type="ECO:0000259" key="1">
    <source>
        <dbReference type="PROSITE" id="PS50878"/>
    </source>
</evidence>
<dbReference type="SUPFAM" id="SSF56672">
    <property type="entry name" value="DNA/RNA polymerases"/>
    <property type="match status" value="1"/>
</dbReference>
<reference evidence="2 3" key="1">
    <citation type="journal article" date="2016" name="Nat. Commun.">
        <title>Thousands of microbial genomes shed light on interconnected biogeochemical processes in an aquifer system.</title>
        <authorList>
            <person name="Anantharaman K."/>
            <person name="Brown C.T."/>
            <person name="Hug L.A."/>
            <person name="Sharon I."/>
            <person name="Castelle C.J."/>
            <person name="Probst A.J."/>
            <person name="Thomas B.C."/>
            <person name="Singh A."/>
            <person name="Wilkins M.J."/>
            <person name="Karaoz U."/>
            <person name="Brodie E.L."/>
            <person name="Williams K.H."/>
            <person name="Hubbard S.S."/>
            <person name="Banfield J.F."/>
        </authorList>
    </citation>
    <scope>NUCLEOTIDE SEQUENCE [LARGE SCALE GENOMIC DNA]</scope>
</reference>
<proteinExistence type="predicted"/>
<feature type="domain" description="Reverse transcriptase" evidence="1">
    <location>
        <begin position="1"/>
        <end position="217"/>
    </location>
</feature>
<dbReference type="InterPro" id="IPR000477">
    <property type="entry name" value="RT_dom"/>
</dbReference>
<dbReference type="PANTHER" id="PTHR34047:SF8">
    <property type="entry name" value="PROTEIN YKFC"/>
    <property type="match status" value="1"/>
</dbReference>
<dbReference type="InterPro" id="IPR051083">
    <property type="entry name" value="GrpII_Intron_Splice-Mob/Def"/>
</dbReference>
<dbReference type="CDD" id="cd01651">
    <property type="entry name" value="RT_G2_intron"/>
    <property type="match status" value="1"/>
</dbReference>
<accession>A0A1F6VSU4</accession>
<gene>
    <name evidence="2" type="ORF">A3J61_00655</name>
</gene>
<dbReference type="Pfam" id="PF00078">
    <property type="entry name" value="RVT_1"/>
    <property type="match status" value="1"/>
</dbReference>
<name>A0A1F6VSU4_9BACT</name>
<organism evidence="2 3">
    <name type="scientific">Candidatus Nomurabacteria bacterium RIFCSPHIGHO2_02_FULL_38_15</name>
    <dbReference type="NCBI Taxonomy" id="1801752"/>
    <lineage>
        <taxon>Bacteria</taxon>
        <taxon>Candidatus Nomuraibacteriota</taxon>
    </lineage>
</organism>